<dbReference type="InterPro" id="IPR006135">
    <property type="entry name" value="T3SS_substrate_exporter"/>
</dbReference>
<dbReference type="EMBL" id="UINC01157337">
    <property type="protein sequence ID" value="SVD54268.1"/>
    <property type="molecule type" value="Genomic_DNA"/>
</dbReference>
<feature type="transmembrane region" description="Helical" evidence="1">
    <location>
        <begin position="45"/>
        <end position="67"/>
    </location>
</feature>
<dbReference type="Gene3D" id="3.40.1690.10">
    <property type="entry name" value="secretion proteins EscU"/>
    <property type="match status" value="1"/>
</dbReference>
<accession>A0A382W827</accession>
<protein>
    <recommendedName>
        <fullName evidence="3">Flagellar biosynthesis protein FlhB</fullName>
    </recommendedName>
</protein>
<reference evidence="2" key="1">
    <citation type="submission" date="2018-05" db="EMBL/GenBank/DDBJ databases">
        <authorList>
            <person name="Lanie J.A."/>
            <person name="Ng W.-L."/>
            <person name="Kazmierczak K.M."/>
            <person name="Andrzejewski T.M."/>
            <person name="Davidsen T.M."/>
            <person name="Wayne K.J."/>
            <person name="Tettelin H."/>
            <person name="Glass J.I."/>
            <person name="Rusch D."/>
            <person name="Podicherti R."/>
            <person name="Tsui H.-C.T."/>
            <person name="Winkler M.E."/>
        </authorList>
    </citation>
    <scope>NUCLEOTIDE SEQUENCE</scope>
</reference>
<dbReference type="SUPFAM" id="SSF160544">
    <property type="entry name" value="EscU C-terminal domain-like"/>
    <property type="match status" value="1"/>
</dbReference>
<organism evidence="2">
    <name type="scientific">marine metagenome</name>
    <dbReference type="NCBI Taxonomy" id="408172"/>
    <lineage>
        <taxon>unclassified sequences</taxon>
        <taxon>metagenomes</taxon>
        <taxon>ecological metagenomes</taxon>
    </lineage>
</organism>
<dbReference type="GO" id="GO:0005886">
    <property type="term" value="C:plasma membrane"/>
    <property type="evidence" value="ECO:0007669"/>
    <property type="project" value="TreeGrafter"/>
</dbReference>
<keyword evidence="1" id="KW-0472">Membrane</keyword>
<proteinExistence type="predicted"/>
<keyword evidence="1" id="KW-1133">Transmembrane helix</keyword>
<dbReference type="AlphaFoldDB" id="A0A382W827"/>
<dbReference type="PANTHER" id="PTHR30531:SF12">
    <property type="entry name" value="FLAGELLAR BIOSYNTHETIC PROTEIN FLHB"/>
    <property type="match status" value="1"/>
</dbReference>
<evidence type="ECO:0008006" key="3">
    <source>
        <dbReference type="Google" id="ProtNLM"/>
    </source>
</evidence>
<dbReference type="InterPro" id="IPR029025">
    <property type="entry name" value="T3SS_substrate_exporter_C"/>
</dbReference>
<dbReference type="GO" id="GO:0009306">
    <property type="term" value="P:protein secretion"/>
    <property type="evidence" value="ECO:0007669"/>
    <property type="project" value="InterPro"/>
</dbReference>
<dbReference type="PANTHER" id="PTHR30531">
    <property type="entry name" value="FLAGELLAR BIOSYNTHETIC PROTEIN FLHB"/>
    <property type="match status" value="1"/>
</dbReference>
<dbReference type="Pfam" id="PF01312">
    <property type="entry name" value="Bac_export_2"/>
    <property type="match status" value="1"/>
</dbReference>
<feature type="non-terminal residue" evidence="2">
    <location>
        <position position="1"/>
    </location>
</feature>
<sequence length="95" mass="10751">PKVLAKGKGLIAQRIKEIAKENQVLVFEAPQLARAIYFTTELGHYIPQALFLAVAQVIAYVFGLEIAKEEGTSLRKPKPKVPKELWFDEYGRRPN</sequence>
<evidence type="ECO:0000313" key="2">
    <source>
        <dbReference type="EMBL" id="SVD54268.1"/>
    </source>
</evidence>
<gene>
    <name evidence="2" type="ORF">METZ01_LOCUS407122</name>
</gene>
<keyword evidence="1" id="KW-0812">Transmembrane</keyword>
<name>A0A382W827_9ZZZZ</name>
<evidence type="ECO:0000256" key="1">
    <source>
        <dbReference type="SAM" id="Phobius"/>
    </source>
</evidence>